<keyword evidence="2" id="KW-1185">Reference proteome</keyword>
<evidence type="ECO:0000313" key="2">
    <source>
        <dbReference type="Proteomes" id="UP001058860"/>
    </source>
</evidence>
<sequence length="214" mass="23741">MAAASPIPGHIRLVGRTCDKPIQVGYSKDYRRVAPFGAHPYDDHWIALSVTTGPADDKGVRKYELRWELGPDVELCPGGWTRLGYGNREAITMRNGSRLREVSARGPVGIKVNARFKQDIRMRDGLGPARLRRIVAGWARRECSLPPGGAARVLESLVERVGGSACKAPARVHATATELLRHLTARFNAEGSTDDNTYGREYYRVLGQLTTYRR</sequence>
<organism evidence="1 2">
    <name type="scientific">Svornostia abyssi</name>
    <dbReference type="NCBI Taxonomy" id="2898438"/>
    <lineage>
        <taxon>Bacteria</taxon>
        <taxon>Bacillati</taxon>
        <taxon>Actinomycetota</taxon>
        <taxon>Thermoleophilia</taxon>
        <taxon>Solirubrobacterales</taxon>
        <taxon>Baekduiaceae</taxon>
        <taxon>Svornostia</taxon>
    </lineage>
</organism>
<dbReference type="Proteomes" id="UP001058860">
    <property type="component" value="Chromosome"/>
</dbReference>
<proteinExistence type="predicted"/>
<evidence type="ECO:0000313" key="1">
    <source>
        <dbReference type="EMBL" id="UUY05737.1"/>
    </source>
</evidence>
<dbReference type="RefSeq" id="WP_353866182.1">
    <property type="nucleotide sequence ID" value="NZ_CP088295.1"/>
</dbReference>
<protein>
    <submittedName>
        <fullName evidence="1">Uncharacterized protein</fullName>
    </submittedName>
</protein>
<gene>
    <name evidence="1" type="ORF">LRS13_09515</name>
</gene>
<dbReference type="EMBL" id="CP088295">
    <property type="protein sequence ID" value="UUY05737.1"/>
    <property type="molecule type" value="Genomic_DNA"/>
</dbReference>
<name>A0ABY5PN44_9ACTN</name>
<reference evidence="2" key="1">
    <citation type="submission" date="2021-11" db="EMBL/GenBank/DDBJ databases">
        <title>Cultivation dependent microbiological survey of springs from the worlds oldest radium mine currently devoted to the extraction of radon-saturated water.</title>
        <authorList>
            <person name="Kapinusova G."/>
            <person name="Smrhova T."/>
            <person name="Strejcek M."/>
            <person name="Suman J."/>
            <person name="Jani K."/>
            <person name="Pajer P."/>
            <person name="Uhlik O."/>
        </authorList>
    </citation>
    <scope>NUCLEOTIDE SEQUENCE [LARGE SCALE GENOMIC DNA]</scope>
    <source>
        <strain evidence="2">J379</strain>
    </source>
</reference>
<accession>A0ABY5PN44</accession>